<dbReference type="InterPro" id="IPR020846">
    <property type="entry name" value="MFS_dom"/>
</dbReference>
<proteinExistence type="predicted"/>
<feature type="transmembrane region" description="Helical" evidence="6">
    <location>
        <begin position="168"/>
        <end position="190"/>
    </location>
</feature>
<evidence type="ECO:0000313" key="9">
    <source>
        <dbReference type="Proteomes" id="UP001498398"/>
    </source>
</evidence>
<dbReference type="EMBL" id="JBANRG010000001">
    <property type="protein sequence ID" value="KAK7472311.1"/>
    <property type="molecule type" value="Genomic_DNA"/>
</dbReference>
<evidence type="ECO:0000313" key="8">
    <source>
        <dbReference type="EMBL" id="KAK7472311.1"/>
    </source>
</evidence>
<dbReference type="SUPFAM" id="SSF103473">
    <property type="entry name" value="MFS general substrate transporter"/>
    <property type="match status" value="1"/>
</dbReference>
<dbReference type="InterPro" id="IPR011701">
    <property type="entry name" value="MFS"/>
</dbReference>
<evidence type="ECO:0000256" key="4">
    <source>
        <dbReference type="ARBA" id="ARBA00023136"/>
    </source>
</evidence>
<feature type="transmembrane region" description="Helical" evidence="6">
    <location>
        <begin position="107"/>
        <end position="126"/>
    </location>
</feature>
<keyword evidence="3 6" id="KW-1133">Transmembrane helix</keyword>
<feature type="region of interest" description="Disordered" evidence="5">
    <location>
        <begin position="1"/>
        <end position="21"/>
    </location>
</feature>
<feature type="transmembrane region" description="Helical" evidence="6">
    <location>
        <begin position="420"/>
        <end position="439"/>
    </location>
</feature>
<dbReference type="Proteomes" id="UP001498398">
    <property type="component" value="Unassembled WGS sequence"/>
</dbReference>
<feature type="domain" description="Major facilitator superfamily (MFS) profile" evidence="7">
    <location>
        <begin position="72"/>
        <end position="548"/>
    </location>
</feature>
<protein>
    <recommendedName>
        <fullName evidence="7">Major facilitator superfamily (MFS) profile domain-containing protein</fullName>
    </recommendedName>
</protein>
<gene>
    <name evidence="8" type="ORF">VKT23_000431</name>
</gene>
<evidence type="ECO:0000256" key="6">
    <source>
        <dbReference type="SAM" id="Phobius"/>
    </source>
</evidence>
<feature type="transmembrane region" description="Helical" evidence="6">
    <location>
        <begin position="138"/>
        <end position="156"/>
    </location>
</feature>
<keyword evidence="4 6" id="KW-0472">Membrane</keyword>
<feature type="transmembrane region" description="Helical" evidence="6">
    <location>
        <begin position="358"/>
        <end position="380"/>
    </location>
</feature>
<evidence type="ECO:0000256" key="3">
    <source>
        <dbReference type="ARBA" id="ARBA00022989"/>
    </source>
</evidence>
<dbReference type="PROSITE" id="PS50850">
    <property type="entry name" value="MFS"/>
    <property type="match status" value="1"/>
</dbReference>
<comment type="subcellular location">
    <subcellularLocation>
        <location evidence="1">Membrane</location>
        <topology evidence="1">Multi-pass membrane protein</topology>
    </subcellularLocation>
</comment>
<feature type="transmembrane region" description="Helical" evidence="6">
    <location>
        <begin position="197"/>
        <end position="220"/>
    </location>
</feature>
<dbReference type="Gene3D" id="1.20.1250.20">
    <property type="entry name" value="MFS general substrate transporter like domains"/>
    <property type="match status" value="1"/>
</dbReference>
<name>A0ABR1K5Y5_9AGAR</name>
<dbReference type="PANTHER" id="PTHR23502">
    <property type="entry name" value="MAJOR FACILITATOR SUPERFAMILY"/>
    <property type="match status" value="1"/>
</dbReference>
<feature type="transmembrane region" description="Helical" evidence="6">
    <location>
        <begin position="445"/>
        <end position="467"/>
    </location>
</feature>
<feature type="transmembrane region" description="Helical" evidence="6">
    <location>
        <begin position="516"/>
        <end position="534"/>
    </location>
</feature>
<accession>A0ABR1K5Y5</accession>
<evidence type="ECO:0000256" key="2">
    <source>
        <dbReference type="ARBA" id="ARBA00022692"/>
    </source>
</evidence>
<dbReference type="InterPro" id="IPR036259">
    <property type="entry name" value="MFS_trans_sf"/>
</dbReference>
<feature type="compositionally biased region" description="Basic and acidic residues" evidence="5">
    <location>
        <begin position="9"/>
        <end position="21"/>
    </location>
</feature>
<feature type="transmembrane region" description="Helical" evidence="6">
    <location>
        <begin position="488"/>
        <end position="504"/>
    </location>
</feature>
<evidence type="ECO:0000256" key="1">
    <source>
        <dbReference type="ARBA" id="ARBA00004141"/>
    </source>
</evidence>
<evidence type="ECO:0000259" key="7">
    <source>
        <dbReference type="PROSITE" id="PS50850"/>
    </source>
</evidence>
<sequence>MNSNQVMETRFESQNESKSMEEIRIEDGKELTFDTLRHKTTQLDHNGLPLIPQPTVSPYDPLNYPNWLKYTTLALVSMLAFLSTFNIAVINPAVVPLSIEFSISPSVGIYQSTIAIGTSSIGPLLFTPLANIYGRRPVYLLSVLAGFVSAVGSAFAKTYGTLIVARAINGFGLSAAIALGAGTVTDLFFVHQRGKAMGVFTLMLTNGAHLAPIVGGYVARDLEWRWCFWIGAILDGGFFVACLFLLPETLFDRPRDIAHLTSFNASTFSNTGQLYTSPPLTMKTYLNRLWFWDLERPPTRKLKGTNFVIKPLSMLKYPSAVFPALYYAVAYGFASIEPALTLATIFTSVYGFDTARNGLANGLSLLIGASLGELLSGPVTDGMMQKARRKVLLERKNNKQETDDGMDEDSLVPAEVRLQGIWTGAITVPVGLLIYGVTVHYQTTFIAPCIGMALACFGIQIVSSVCYSYSCGDCYRERSNDVSQCFNFFRQVSGMTLGFYSIPFGEKVGYQWSSTFFALVCVLTFLPIIALMFYGERWRKKLGQPKVY</sequence>
<dbReference type="Pfam" id="PF07690">
    <property type="entry name" value="MFS_1"/>
    <property type="match status" value="1"/>
</dbReference>
<dbReference type="PANTHER" id="PTHR23502:SF181">
    <property type="entry name" value="MAJOR FACILITATOR SUPERFAMILY (MFS) PROFILE DOMAIN-CONTAINING PROTEIN"/>
    <property type="match status" value="1"/>
</dbReference>
<comment type="caution">
    <text evidence="8">The sequence shown here is derived from an EMBL/GenBank/DDBJ whole genome shotgun (WGS) entry which is preliminary data.</text>
</comment>
<reference evidence="8 9" key="1">
    <citation type="submission" date="2024-01" db="EMBL/GenBank/DDBJ databases">
        <title>A draft genome for the cacao thread blight pathogen Marasmiellus scandens.</title>
        <authorList>
            <person name="Baruah I.K."/>
            <person name="Leung J."/>
            <person name="Bukari Y."/>
            <person name="Amoako-Attah I."/>
            <person name="Meinhardt L.W."/>
            <person name="Bailey B.A."/>
            <person name="Cohen S.P."/>
        </authorList>
    </citation>
    <scope>NUCLEOTIDE SEQUENCE [LARGE SCALE GENOMIC DNA]</scope>
    <source>
        <strain evidence="8 9">GH-19</strain>
    </source>
</reference>
<organism evidence="8 9">
    <name type="scientific">Marasmiellus scandens</name>
    <dbReference type="NCBI Taxonomy" id="2682957"/>
    <lineage>
        <taxon>Eukaryota</taxon>
        <taxon>Fungi</taxon>
        <taxon>Dikarya</taxon>
        <taxon>Basidiomycota</taxon>
        <taxon>Agaricomycotina</taxon>
        <taxon>Agaricomycetes</taxon>
        <taxon>Agaricomycetidae</taxon>
        <taxon>Agaricales</taxon>
        <taxon>Marasmiineae</taxon>
        <taxon>Omphalotaceae</taxon>
        <taxon>Marasmiellus</taxon>
    </lineage>
</organism>
<keyword evidence="2 6" id="KW-0812">Transmembrane</keyword>
<feature type="transmembrane region" description="Helical" evidence="6">
    <location>
        <begin position="226"/>
        <end position="246"/>
    </location>
</feature>
<feature type="transmembrane region" description="Helical" evidence="6">
    <location>
        <begin position="73"/>
        <end position="95"/>
    </location>
</feature>
<feature type="transmembrane region" description="Helical" evidence="6">
    <location>
        <begin position="324"/>
        <end position="352"/>
    </location>
</feature>
<keyword evidence="9" id="KW-1185">Reference proteome</keyword>
<evidence type="ECO:0000256" key="5">
    <source>
        <dbReference type="SAM" id="MobiDB-lite"/>
    </source>
</evidence>